<feature type="region of interest" description="Disordered" evidence="1">
    <location>
        <begin position="46"/>
        <end position="208"/>
    </location>
</feature>
<evidence type="ECO:0000256" key="1">
    <source>
        <dbReference type="SAM" id="MobiDB-lite"/>
    </source>
</evidence>
<evidence type="ECO:0000256" key="2">
    <source>
        <dbReference type="SAM" id="Phobius"/>
    </source>
</evidence>
<keyword evidence="4" id="KW-1185">Reference proteome</keyword>
<name>A0A4R7JH00_9GAMM</name>
<dbReference type="OrthoDB" id="7057177at2"/>
<dbReference type="NCBIfam" id="NF033768">
    <property type="entry name" value="myxo_SS_tail"/>
    <property type="match status" value="1"/>
</dbReference>
<dbReference type="RefSeq" id="WP_133737255.1">
    <property type="nucleotide sequence ID" value="NZ_SOAX01000008.1"/>
</dbReference>
<feature type="transmembrane region" description="Helical" evidence="2">
    <location>
        <begin position="20"/>
        <end position="42"/>
    </location>
</feature>
<keyword evidence="2" id="KW-1133">Transmembrane helix</keyword>
<comment type="caution">
    <text evidence="3">The sequence shown here is derived from an EMBL/GenBank/DDBJ whole genome shotgun (WGS) entry which is preliminary data.</text>
</comment>
<gene>
    <name evidence="3" type="ORF">DES49_3043</name>
</gene>
<feature type="compositionally biased region" description="Acidic residues" evidence="1">
    <location>
        <begin position="65"/>
        <end position="104"/>
    </location>
</feature>
<dbReference type="Gene3D" id="3.30.1150.10">
    <property type="match status" value="1"/>
</dbReference>
<evidence type="ECO:0000313" key="4">
    <source>
        <dbReference type="Proteomes" id="UP000295830"/>
    </source>
</evidence>
<accession>A0A4R7JH00</accession>
<reference evidence="3 4" key="1">
    <citation type="submission" date="2019-03" db="EMBL/GenBank/DDBJ databases">
        <title>Genomic Encyclopedia of Type Strains, Phase IV (KMG-IV): sequencing the most valuable type-strain genomes for metagenomic binning, comparative biology and taxonomic classification.</title>
        <authorList>
            <person name="Goeker M."/>
        </authorList>
    </citation>
    <scope>NUCLEOTIDE SEQUENCE [LARGE SCALE GENOMIC DNA]</scope>
    <source>
        <strain evidence="3 4">DSM 15505</strain>
    </source>
</reference>
<keyword evidence="2" id="KW-0472">Membrane</keyword>
<sequence length="300" mass="32981">MSREDSSGLPWGGSGTEDRLLGLITLVLLVFFLPVAVLIPMLDVPEPTPEEREEVPPQMARMVDEPEPVEPEEPEPEPEQEAPEPAEEPEPEPEPQPEPDPEAVEEAREVASESGLVGMKDQLSDLRELADSGPTELRSPDAEAAASDDSAQSSGPDREEVLADSGGAETLSEGQTEEGELARREARELEGGQQASQQAETEPDERPMANIRETFENNKSALFSIYNRARRRNPLLEGELVLELRIAPNGRVNDVSIVDSELENSDLEQRIVQRVTLFNFGAMDVPERTVRFPVDFAPPS</sequence>
<proteinExistence type="predicted"/>
<dbReference type="Proteomes" id="UP000295830">
    <property type="component" value="Unassembled WGS sequence"/>
</dbReference>
<protein>
    <submittedName>
        <fullName evidence="3">Outer membrane transport energization protein TonB</fullName>
    </submittedName>
</protein>
<organism evidence="3 4">
    <name type="scientific">Halospina denitrificans</name>
    <dbReference type="NCBI Taxonomy" id="332522"/>
    <lineage>
        <taxon>Bacteria</taxon>
        <taxon>Pseudomonadati</taxon>
        <taxon>Pseudomonadota</taxon>
        <taxon>Gammaproteobacteria</taxon>
        <taxon>Halospina</taxon>
    </lineage>
</organism>
<feature type="compositionally biased region" description="Basic and acidic residues" evidence="1">
    <location>
        <begin position="180"/>
        <end position="190"/>
    </location>
</feature>
<dbReference type="EMBL" id="SOAX01000008">
    <property type="protein sequence ID" value="TDT37091.1"/>
    <property type="molecule type" value="Genomic_DNA"/>
</dbReference>
<dbReference type="AlphaFoldDB" id="A0A4R7JH00"/>
<feature type="compositionally biased region" description="Low complexity" evidence="1">
    <location>
        <begin position="142"/>
        <end position="154"/>
    </location>
</feature>
<dbReference type="SUPFAM" id="SSF74653">
    <property type="entry name" value="TolA/TonB C-terminal domain"/>
    <property type="match status" value="1"/>
</dbReference>
<dbReference type="InterPro" id="IPR049806">
    <property type="entry name" value="MasK-like_C"/>
</dbReference>
<evidence type="ECO:0000313" key="3">
    <source>
        <dbReference type="EMBL" id="TDT37091.1"/>
    </source>
</evidence>
<keyword evidence="2" id="KW-0812">Transmembrane</keyword>